<dbReference type="AlphaFoldDB" id="A0A918Q050"/>
<dbReference type="EMBL" id="BMZB01000001">
    <property type="protein sequence ID" value="GGZ28808.1"/>
    <property type="molecule type" value="Genomic_DNA"/>
</dbReference>
<proteinExistence type="predicted"/>
<dbReference type="RefSeq" id="WP_189485600.1">
    <property type="nucleotide sequence ID" value="NZ_BMZB01000001.1"/>
</dbReference>
<dbReference type="Gene3D" id="3.30.720.120">
    <property type="match status" value="1"/>
</dbReference>
<reference evidence="2" key="2">
    <citation type="submission" date="2020-09" db="EMBL/GenBank/DDBJ databases">
        <authorList>
            <person name="Sun Q."/>
            <person name="Kim S."/>
        </authorList>
    </citation>
    <scope>NUCLEOTIDE SEQUENCE</scope>
    <source>
        <strain evidence="2">KCTC 32296</strain>
    </source>
</reference>
<reference evidence="2" key="1">
    <citation type="journal article" date="2014" name="Int. J. Syst. Evol. Microbiol.">
        <title>Complete genome sequence of Corynebacterium casei LMG S-19264T (=DSM 44701T), isolated from a smear-ripened cheese.</title>
        <authorList>
            <consortium name="US DOE Joint Genome Institute (JGI-PGF)"/>
            <person name="Walter F."/>
            <person name="Albersmeier A."/>
            <person name="Kalinowski J."/>
            <person name="Ruckert C."/>
        </authorList>
    </citation>
    <scope>NUCLEOTIDE SEQUENCE</scope>
    <source>
        <strain evidence="2">KCTC 32296</strain>
    </source>
</reference>
<sequence length="114" mass="12535">MEPVKLQVCDVAISARFYAALLGCEAVGNSADHAVFVTEDMRLELVSGNPVTAHKIDIVMTDADRVVRTYEHLWDACVRLPQIPTDMGFGLGFVALDPDGHRLRVFCLYKAEAA</sequence>
<protein>
    <submittedName>
        <fullName evidence="2">Drug:proton antiporter</fullName>
    </submittedName>
</protein>
<comment type="caution">
    <text evidence="2">The sequence shown here is derived from an EMBL/GenBank/DDBJ whole genome shotgun (WGS) entry which is preliminary data.</text>
</comment>
<dbReference type="PROSITE" id="PS51819">
    <property type="entry name" value="VOC"/>
    <property type="match status" value="1"/>
</dbReference>
<dbReference type="Gene3D" id="3.30.720.110">
    <property type="match status" value="1"/>
</dbReference>
<feature type="domain" description="VOC" evidence="1">
    <location>
        <begin position="1"/>
        <end position="108"/>
    </location>
</feature>
<organism evidence="2 3">
    <name type="scientific">Asticcacaulis endophyticus</name>
    <dbReference type="NCBI Taxonomy" id="1395890"/>
    <lineage>
        <taxon>Bacteria</taxon>
        <taxon>Pseudomonadati</taxon>
        <taxon>Pseudomonadota</taxon>
        <taxon>Alphaproteobacteria</taxon>
        <taxon>Caulobacterales</taxon>
        <taxon>Caulobacteraceae</taxon>
        <taxon>Asticcacaulis</taxon>
    </lineage>
</organism>
<gene>
    <name evidence="2" type="ORF">GCM10011273_13360</name>
</gene>
<dbReference type="Pfam" id="PF00903">
    <property type="entry name" value="Glyoxalase"/>
    <property type="match status" value="1"/>
</dbReference>
<dbReference type="Proteomes" id="UP000662572">
    <property type="component" value="Unassembled WGS sequence"/>
</dbReference>
<dbReference type="InterPro" id="IPR029068">
    <property type="entry name" value="Glyas_Bleomycin-R_OHBP_Dase"/>
</dbReference>
<dbReference type="InterPro" id="IPR037523">
    <property type="entry name" value="VOC_core"/>
</dbReference>
<evidence type="ECO:0000259" key="1">
    <source>
        <dbReference type="PROSITE" id="PS51819"/>
    </source>
</evidence>
<accession>A0A918Q050</accession>
<evidence type="ECO:0000313" key="3">
    <source>
        <dbReference type="Proteomes" id="UP000662572"/>
    </source>
</evidence>
<dbReference type="SUPFAM" id="SSF54593">
    <property type="entry name" value="Glyoxalase/Bleomycin resistance protein/Dihydroxybiphenyl dioxygenase"/>
    <property type="match status" value="1"/>
</dbReference>
<evidence type="ECO:0000313" key="2">
    <source>
        <dbReference type="EMBL" id="GGZ28808.1"/>
    </source>
</evidence>
<name>A0A918Q050_9CAUL</name>
<keyword evidence="3" id="KW-1185">Reference proteome</keyword>
<dbReference type="InterPro" id="IPR004360">
    <property type="entry name" value="Glyas_Fos-R_dOase_dom"/>
</dbReference>